<accession>A0AAV5J1A0</accession>
<dbReference type="Proteomes" id="UP001054252">
    <property type="component" value="Unassembled WGS sequence"/>
</dbReference>
<feature type="compositionally biased region" description="Polar residues" evidence="1">
    <location>
        <begin position="28"/>
        <end position="42"/>
    </location>
</feature>
<sequence length="42" mass="4574">MVFGQLRSPTLLKSSAASTPENPEVVSSGKTLQRSSQQYSEF</sequence>
<name>A0AAV5J1A0_9ROSI</name>
<dbReference type="EMBL" id="BPVZ01000022">
    <property type="protein sequence ID" value="GKV04722.1"/>
    <property type="molecule type" value="Genomic_DNA"/>
</dbReference>
<evidence type="ECO:0000313" key="2">
    <source>
        <dbReference type="EMBL" id="GKV04722.1"/>
    </source>
</evidence>
<organism evidence="2 3">
    <name type="scientific">Rubroshorea leprosula</name>
    <dbReference type="NCBI Taxonomy" id="152421"/>
    <lineage>
        <taxon>Eukaryota</taxon>
        <taxon>Viridiplantae</taxon>
        <taxon>Streptophyta</taxon>
        <taxon>Embryophyta</taxon>
        <taxon>Tracheophyta</taxon>
        <taxon>Spermatophyta</taxon>
        <taxon>Magnoliopsida</taxon>
        <taxon>eudicotyledons</taxon>
        <taxon>Gunneridae</taxon>
        <taxon>Pentapetalae</taxon>
        <taxon>rosids</taxon>
        <taxon>malvids</taxon>
        <taxon>Malvales</taxon>
        <taxon>Dipterocarpaceae</taxon>
        <taxon>Rubroshorea</taxon>
    </lineage>
</organism>
<evidence type="ECO:0000256" key="1">
    <source>
        <dbReference type="SAM" id="MobiDB-lite"/>
    </source>
</evidence>
<protein>
    <submittedName>
        <fullName evidence="2">Uncharacterized protein</fullName>
    </submittedName>
</protein>
<feature type="region of interest" description="Disordered" evidence="1">
    <location>
        <begin position="1"/>
        <end position="42"/>
    </location>
</feature>
<evidence type="ECO:0000313" key="3">
    <source>
        <dbReference type="Proteomes" id="UP001054252"/>
    </source>
</evidence>
<keyword evidence="3" id="KW-1185">Reference proteome</keyword>
<dbReference type="AlphaFoldDB" id="A0AAV5J1A0"/>
<feature type="compositionally biased region" description="Polar residues" evidence="1">
    <location>
        <begin position="7"/>
        <end position="21"/>
    </location>
</feature>
<reference evidence="2 3" key="1">
    <citation type="journal article" date="2021" name="Commun. Biol.">
        <title>The genome of Shorea leprosula (Dipterocarpaceae) highlights the ecological relevance of drought in aseasonal tropical rainforests.</title>
        <authorList>
            <person name="Ng K.K.S."/>
            <person name="Kobayashi M.J."/>
            <person name="Fawcett J.A."/>
            <person name="Hatakeyama M."/>
            <person name="Paape T."/>
            <person name="Ng C.H."/>
            <person name="Ang C.C."/>
            <person name="Tnah L.H."/>
            <person name="Lee C.T."/>
            <person name="Nishiyama T."/>
            <person name="Sese J."/>
            <person name="O'Brien M.J."/>
            <person name="Copetti D."/>
            <person name="Mohd Noor M.I."/>
            <person name="Ong R.C."/>
            <person name="Putra M."/>
            <person name="Sireger I.Z."/>
            <person name="Indrioko S."/>
            <person name="Kosugi Y."/>
            <person name="Izuno A."/>
            <person name="Isagi Y."/>
            <person name="Lee S.L."/>
            <person name="Shimizu K.K."/>
        </authorList>
    </citation>
    <scope>NUCLEOTIDE SEQUENCE [LARGE SCALE GENOMIC DNA]</scope>
    <source>
        <strain evidence="2">214</strain>
    </source>
</reference>
<gene>
    <name evidence="2" type="ORF">SLEP1_g16836</name>
</gene>
<comment type="caution">
    <text evidence="2">The sequence shown here is derived from an EMBL/GenBank/DDBJ whole genome shotgun (WGS) entry which is preliminary data.</text>
</comment>
<proteinExistence type="predicted"/>